<feature type="domain" description="NAD-dependent epimerase/dehydratase" evidence="1">
    <location>
        <begin position="11"/>
        <end position="150"/>
    </location>
</feature>
<dbReference type="SUPFAM" id="SSF51735">
    <property type="entry name" value="NAD(P)-binding Rossmann-fold domains"/>
    <property type="match status" value="1"/>
</dbReference>
<name>A0A1G8C7R4_9PSED</name>
<reference evidence="3" key="1">
    <citation type="submission" date="2016-10" db="EMBL/GenBank/DDBJ databases">
        <authorList>
            <person name="Varghese N."/>
            <person name="Submissions S."/>
        </authorList>
    </citation>
    <scope>NUCLEOTIDE SEQUENCE [LARGE SCALE GENOMIC DNA]</scope>
    <source>
        <strain evidence="3">CCM 7469</strain>
    </source>
</reference>
<dbReference type="InterPro" id="IPR050177">
    <property type="entry name" value="Lipid_A_modif_metabolic_enz"/>
</dbReference>
<keyword evidence="3" id="KW-1185">Reference proteome</keyword>
<protein>
    <submittedName>
        <fullName evidence="2">UDP-glucose 4-epimerase</fullName>
    </submittedName>
</protein>
<sequence>MHEMANDPLSAFRAINVDATLNLARQAAAAGVKRFIFLSSIKVNGEFTPMGRPFTEDAVPAPVDPYGQSKLEAERALHQLAGESGLEVVIIRPPLVYGSGVGANFASLMGALYRRRPLPFALVDNRRSLVARDNLVDFIRLCLNHPKAANQVFLVSDGEDLSTAALCRRLSAALGVQPRLLPVPVVALRALALLTGKQAQMQRLLGSLQVDIGKARRLLDWRPPISVDQALDSVARWYRESGR</sequence>
<dbReference type="PANTHER" id="PTHR43245:SF58">
    <property type="entry name" value="BLL5923 PROTEIN"/>
    <property type="match status" value="1"/>
</dbReference>
<accession>A0A1G8C7R4</accession>
<dbReference type="Proteomes" id="UP000199636">
    <property type="component" value="Unassembled WGS sequence"/>
</dbReference>
<dbReference type="InterPro" id="IPR036291">
    <property type="entry name" value="NAD(P)-bd_dom_sf"/>
</dbReference>
<dbReference type="PANTHER" id="PTHR43245">
    <property type="entry name" value="BIFUNCTIONAL POLYMYXIN RESISTANCE PROTEIN ARNA"/>
    <property type="match status" value="1"/>
</dbReference>
<dbReference type="Pfam" id="PF01370">
    <property type="entry name" value="Epimerase"/>
    <property type="match status" value="1"/>
</dbReference>
<proteinExistence type="predicted"/>
<evidence type="ECO:0000259" key="1">
    <source>
        <dbReference type="Pfam" id="PF01370"/>
    </source>
</evidence>
<dbReference type="STRING" id="428992.SAMN05216272_101427"/>
<organism evidence="2 3">
    <name type="scientific">Pseudomonas panipatensis</name>
    <dbReference type="NCBI Taxonomy" id="428992"/>
    <lineage>
        <taxon>Bacteria</taxon>
        <taxon>Pseudomonadati</taxon>
        <taxon>Pseudomonadota</taxon>
        <taxon>Gammaproteobacteria</taxon>
        <taxon>Pseudomonadales</taxon>
        <taxon>Pseudomonadaceae</taxon>
        <taxon>Pseudomonas</taxon>
    </lineage>
</organism>
<dbReference type="InterPro" id="IPR001509">
    <property type="entry name" value="Epimerase_deHydtase"/>
</dbReference>
<evidence type="ECO:0000313" key="2">
    <source>
        <dbReference type="EMBL" id="SDH41339.1"/>
    </source>
</evidence>
<dbReference type="Gene3D" id="3.40.50.720">
    <property type="entry name" value="NAD(P)-binding Rossmann-like Domain"/>
    <property type="match status" value="1"/>
</dbReference>
<dbReference type="EMBL" id="FNDS01000001">
    <property type="protein sequence ID" value="SDH41339.1"/>
    <property type="molecule type" value="Genomic_DNA"/>
</dbReference>
<evidence type="ECO:0000313" key="3">
    <source>
        <dbReference type="Proteomes" id="UP000199636"/>
    </source>
</evidence>
<gene>
    <name evidence="2" type="ORF">SAMN05216272_101427</name>
</gene>
<dbReference type="AlphaFoldDB" id="A0A1G8C7R4"/>